<organism evidence="1 2">
    <name type="scientific">Granulosicoccus antarcticus IMCC3135</name>
    <dbReference type="NCBI Taxonomy" id="1192854"/>
    <lineage>
        <taxon>Bacteria</taxon>
        <taxon>Pseudomonadati</taxon>
        <taxon>Pseudomonadota</taxon>
        <taxon>Gammaproteobacteria</taxon>
        <taxon>Chromatiales</taxon>
        <taxon>Granulosicoccaceae</taxon>
        <taxon>Granulosicoccus</taxon>
    </lineage>
</organism>
<dbReference type="InterPro" id="IPR036412">
    <property type="entry name" value="HAD-like_sf"/>
</dbReference>
<dbReference type="EMBL" id="CP018632">
    <property type="protein sequence ID" value="ASJ70723.1"/>
    <property type="molecule type" value="Genomic_DNA"/>
</dbReference>
<protein>
    <recommendedName>
        <fullName evidence="3">Sucrose phosphatase-like domain-containing protein</fullName>
    </recommendedName>
</protein>
<reference evidence="1 2" key="1">
    <citation type="submission" date="2016-12" db="EMBL/GenBank/DDBJ databases">
        <authorList>
            <person name="Song W.-J."/>
            <person name="Kurnit D.M."/>
        </authorList>
    </citation>
    <scope>NUCLEOTIDE SEQUENCE [LARGE SCALE GENOMIC DNA]</scope>
    <source>
        <strain evidence="1 2">IMCC3135</strain>
    </source>
</reference>
<dbReference type="Gene3D" id="3.40.50.1000">
    <property type="entry name" value="HAD superfamily/HAD-like"/>
    <property type="match status" value="1"/>
</dbReference>
<dbReference type="SUPFAM" id="SSF56784">
    <property type="entry name" value="HAD-like"/>
    <property type="match status" value="1"/>
</dbReference>
<keyword evidence="2" id="KW-1185">Reference proteome</keyword>
<dbReference type="KEGG" id="gai:IMCC3135_03050"/>
<dbReference type="PIRSF" id="PIRSF030802">
    <property type="entry name" value="UCP030802"/>
    <property type="match status" value="1"/>
</dbReference>
<dbReference type="AlphaFoldDB" id="A0A2Z2NI41"/>
<dbReference type="Proteomes" id="UP000250079">
    <property type="component" value="Chromosome"/>
</dbReference>
<dbReference type="InterPro" id="IPR023214">
    <property type="entry name" value="HAD_sf"/>
</dbReference>
<name>A0A2Z2NI41_9GAMM</name>
<gene>
    <name evidence="1" type="ORF">IMCC3135_03050</name>
</gene>
<accession>A0A2Z2NI41</accession>
<proteinExistence type="predicted"/>
<dbReference type="InterPro" id="IPR024197">
    <property type="entry name" value="TPP-like"/>
</dbReference>
<evidence type="ECO:0008006" key="3">
    <source>
        <dbReference type="Google" id="ProtNLM"/>
    </source>
</evidence>
<evidence type="ECO:0000313" key="1">
    <source>
        <dbReference type="EMBL" id="ASJ70723.1"/>
    </source>
</evidence>
<sequence length="245" mass="27488">MRPIIFSDLDDTIFQTARKMPDGELEHATLASEALNGSHSYMSPPQSLMMDWLLGSTRFIPVTARSTEALERCKLPFDDYQVCSNGAVILMPDGTRDLEWFETTKGHADAAAESLNALLSFVQNQTVPDRFRCWIVEEFGTGFYFCVKSNEGADRLDEVEEGLGDIAGIQFVRHRNDNNLSFTPAAISKRHAVEYLAAKLLDEARVPVFGMGDSLTDLPFMATCDMLVIPRNSQIDRKILHSERF</sequence>
<evidence type="ECO:0000313" key="2">
    <source>
        <dbReference type="Proteomes" id="UP000250079"/>
    </source>
</evidence>